<gene>
    <name evidence="1" type="ORF">A3J01_01140</name>
</gene>
<organism evidence="1 2">
    <name type="scientific">Candidatus Yanofskybacteria bacterium RIFCSPLOWO2_02_FULL_45_18</name>
    <dbReference type="NCBI Taxonomy" id="1802707"/>
    <lineage>
        <taxon>Bacteria</taxon>
        <taxon>Candidatus Yanofskyibacteriota</taxon>
    </lineage>
</organism>
<comment type="caution">
    <text evidence="1">The sequence shown here is derived from an EMBL/GenBank/DDBJ whole genome shotgun (WGS) entry which is preliminary data.</text>
</comment>
<dbReference type="SUPFAM" id="SSF53335">
    <property type="entry name" value="S-adenosyl-L-methionine-dependent methyltransferases"/>
    <property type="match status" value="1"/>
</dbReference>
<accession>A0A1F8H4Q3</accession>
<evidence type="ECO:0008006" key="3">
    <source>
        <dbReference type="Google" id="ProtNLM"/>
    </source>
</evidence>
<protein>
    <recommendedName>
        <fullName evidence="3">Methyltransferase domain-containing protein</fullName>
    </recommendedName>
</protein>
<name>A0A1F8H4Q3_9BACT</name>
<proteinExistence type="predicted"/>
<evidence type="ECO:0000313" key="1">
    <source>
        <dbReference type="EMBL" id="OGN31926.1"/>
    </source>
</evidence>
<sequence>MTKSIINRGGNDTERLYLLDKEFNIPAGNKVVVKATDIPDIDMADLIARHKGRYYLVGLFCRPKQRVLDFPCGSGYAAEVLRPLGVMYEGLEFDPPTVEYARRVYGNDATQFNVGNLRHPSLGKERYDNIACIEGLEHIEMEYQDGLIAALKDALKPGSVLVVSSPENPTGSSGKSTHNKFHLGELTRADFLALLHRHFEPRDVELVTYKAHLSTHIFVTCFYGICHKQVGEDILPLE</sequence>
<dbReference type="PANTHER" id="PTHR43861">
    <property type="entry name" value="TRANS-ACONITATE 2-METHYLTRANSFERASE-RELATED"/>
    <property type="match status" value="1"/>
</dbReference>
<dbReference type="Proteomes" id="UP000177609">
    <property type="component" value="Unassembled WGS sequence"/>
</dbReference>
<dbReference type="AlphaFoldDB" id="A0A1F8H4Q3"/>
<dbReference type="STRING" id="1802707.A3J01_01140"/>
<dbReference type="EMBL" id="MGKV01000016">
    <property type="protein sequence ID" value="OGN31926.1"/>
    <property type="molecule type" value="Genomic_DNA"/>
</dbReference>
<reference evidence="1 2" key="1">
    <citation type="journal article" date="2016" name="Nat. Commun.">
        <title>Thousands of microbial genomes shed light on interconnected biogeochemical processes in an aquifer system.</title>
        <authorList>
            <person name="Anantharaman K."/>
            <person name="Brown C.T."/>
            <person name="Hug L.A."/>
            <person name="Sharon I."/>
            <person name="Castelle C.J."/>
            <person name="Probst A.J."/>
            <person name="Thomas B.C."/>
            <person name="Singh A."/>
            <person name="Wilkins M.J."/>
            <person name="Karaoz U."/>
            <person name="Brodie E.L."/>
            <person name="Williams K.H."/>
            <person name="Hubbard S.S."/>
            <person name="Banfield J.F."/>
        </authorList>
    </citation>
    <scope>NUCLEOTIDE SEQUENCE [LARGE SCALE GENOMIC DNA]</scope>
</reference>
<dbReference type="Pfam" id="PF13489">
    <property type="entry name" value="Methyltransf_23"/>
    <property type="match status" value="1"/>
</dbReference>
<dbReference type="CDD" id="cd02440">
    <property type="entry name" value="AdoMet_MTases"/>
    <property type="match status" value="1"/>
</dbReference>
<dbReference type="Gene3D" id="3.40.50.150">
    <property type="entry name" value="Vaccinia Virus protein VP39"/>
    <property type="match status" value="1"/>
</dbReference>
<evidence type="ECO:0000313" key="2">
    <source>
        <dbReference type="Proteomes" id="UP000177609"/>
    </source>
</evidence>
<dbReference type="InterPro" id="IPR029063">
    <property type="entry name" value="SAM-dependent_MTases_sf"/>
</dbReference>